<evidence type="ECO:0000313" key="4">
    <source>
        <dbReference type="Proteomes" id="UP000535890"/>
    </source>
</evidence>
<evidence type="ECO:0000256" key="1">
    <source>
        <dbReference type="SAM" id="Phobius"/>
    </source>
</evidence>
<dbReference type="Gene3D" id="3.40.30.10">
    <property type="entry name" value="Glutaredoxin"/>
    <property type="match status" value="1"/>
</dbReference>
<evidence type="ECO:0000259" key="2">
    <source>
        <dbReference type="Pfam" id="PF13462"/>
    </source>
</evidence>
<reference evidence="3 4" key="1">
    <citation type="submission" date="2020-07" db="EMBL/GenBank/DDBJ databases">
        <title>Sequencing the genomes of 1000 actinobacteria strains.</title>
        <authorList>
            <person name="Klenk H.-P."/>
        </authorList>
    </citation>
    <scope>NUCLEOTIDE SEQUENCE [LARGE SCALE GENOMIC DNA]</scope>
    <source>
        <strain evidence="3 4">DSM 45772</strain>
    </source>
</reference>
<accession>A0A7Y9E1N8</accession>
<dbReference type="InterPro" id="IPR012336">
    <property type="entry name" value="Thioredoxin-like_fold"/>
</dbReference>
<feature type="transmembrane region" description="Helical" evidence="1">
    <location>
        <begin position="21"/>
        <end position="43"/>
    </location>
</feature>
<dbReference type="AlphaFoldDB" id="A0A7Y9E1N8"/>
<keyword evidence="1" id="KW-1133">Transmembrane helix</keyword>
<gene>
    <name evidence="3" type="ORF">BJ983_005630</name>
</gene>
<dbReference type="EMBL" id="JACCBN010000001">
    <property type="protein sequence ID" value="NYD39528.1"/>
    <property type="molecule type" value="Genomic_DNA"/>
</dbReference>
<sequence length="246" mass="25282">MAKQSARGRGSAPTVGRSRTPTIIAVVTLLVLVGVIAVAVISAQSNKNASLPVNQPVTPVDATYRTTVQNGVIVAGSGSTVLDVYEDALCPACKQFESVYGQKITDGLNAGRLTVRYHMVNLLEQSSNPPGYSTLGGNALICAAENGGFPTLHKTLYDRQPEEGGAGYTVDDLVTLGTASGVGPGYEACVRNGTYSGAVAQNYQQASSDPKLQQTSGGSTGFGTPTIAIGGERVDINSPQFTAAIG</sequence>
<keyword evidence="1" id="KW-0472">Membrane</keyword>
<name>A0A7Y9E1N8_9PSEU</name>
<comment type="caution">
    <text evidence="3">The sequence shown here is derived from an EMBL/GenBank/DDBJ whole genome shotgun (WGS) entry which is preliminary data.</text>
</comment>
<dbReference type="GO" id="GO:0016853">
    <property type="term" value="F:isomerase activity"/>
    <property type="evidence" value="ECO:0007669"/>
    <property type="project" value="UniProtKB-KW"/>
</dbReference>
<dbReference type="RefSeq" id="WP_179796835.1">
    <property type="nucleotide sequence ID" value="NZ_BAABHP010000023.1"/>
</dbReference>
<proteinExistence type="predicted"/>
<feature type="domain" description="Thioredoxin-like fold" evidence="2">
    <location>
        <begin position="80"/>
        <end position="243"/>
    </location>
</feature>
<keyword evidence="3" id="KW-0413">Isomerase</keyword>
<organism evidence="3 4">
    <name type="scientific">Actinomycetospora corticicola</name>
    <dbReference type="NCBI Taxonomy" id="663602"/>
    <lineage>
        <taxon>Bacteria</taxon>
        <taxon>Bacillati</taxon>
        <taxon>Actinomycetota</taxon>
        <taxon>Actinomycetes</taxon>
        <taxon>Pseudonocardiales</taxon>
        <taxon>Pseudonocardiaceae</taxon>
        <taxon>Actinomycetospora</taxon>
    </lineage>
</organism>
<protein>
    <submittedName>
        <fullName evidence="3">Protein-disulfide isomerase</fullName>
    </submittedName>
</protein>
<keyword evidence="4" id="KW-1185">Reference proteome</keyword>
<dbReference type="Pfam" id="PF13462">
    <property type="entry name" value="Thioredoxin_4"/>
    <property type="match status" value="1"/>
</dbReference>
<evidence type="ECO:0000313" key="3">
    <source>
        <dbReference type="EMBL" id="NYD39528.1"/>
    </source>
</evidence>
<dbReference type="InterPro" id="IPR036249">
    <property type="entry name" value="Thioredoxin-like_sf"/>
</dbReference>
<dbReference type="Proteomes" id="UP000535890">
    <property type="component" value="Unassembled WGS sequence"/>
</dbReference>
<dbReference type="SUPFAM" id="SSF52833">
    <property type="entry name" value="Thioredoxin-like"/>
    <property type="match status" value="1"/>
</dbReference>
<keyword evidence="1" id="KW-0812">Transmembrane</keyword>